<dbReference type="EMBL" id="JARK01000191">
    <property type="protein sequence ID" value="EYC40892.1"/>
    <property type="molecule type" value="Genomic_DNA"/>
</dbReference>
<dbReference type="GO" id="GO:0006357">
    <property type="term" value="P:regulation of transcription by RNA polymerase II"/>
    <property type="evidence" value="ECO:0007669"/>
    <property type="project" value="TreeGrafter"/>
</dbReference>
<evidence type="ECO:0000256" key="5">
    <source>
        <dbReference type="ARBA" id="ARBA00022771"/>
    </source>
</evidence>
<dbReference type="GO" id="GO:0003700">
    <property type="term" value="F:DNA-binding transcription factor activity"/>
    <property type="evidence" value="ECO:0007669"/>
    <property type="project" value="TreeGrafter"/>
</dbReference>
<dbReference type="PROSITE" id="PS50157">
    <property type="entry name" value="ZINC_FINGER_C2H2_2"/>
    <property type="match status" value="3"/>
</dbReference>
<feature type="domain" description="C2H2-type" evidence="13">
    <location>
        <begin position="543"/>
        <end position="573"/>
    </location>
</feature>
<dbReference type="FunFam" id="3.30.160.60:FF:000046">
    <property type="entry name" value="Putative B-cell lymphoma/leukemia 11A"/>
    <property type="match status" value="1"/>
</dbReference>
<organism evidence="14 15">
    <name type="scientific">Ancylostoma ceylanicum</name>
    <dbReference type="NCBI Taxonomy" id="53326"/>
    <lineage>
        <taxon>Eukaryota</taxon>
        <taxon>Metazoa</taxon>
        <taxon>Ecdysozoa</taxon>
        <taxon>Nematoda</taxon>
        <taxon>Chromadorea</taxon>
        <taxon>Rhabditida</taxon>
        <taxon>Rhabditina</taxon>
        <taxon>Rhabditomorpha</taxon>
        <taxon>Strongyloidea</taxon>
        <taxon>Ancylostomatidae</taxon>
        <taxon>Ancylostomatinae</taxon>
        <taxon>Ancylostoma</taxon>
    </lineage>
</organism>
<evidence type="ECO:0000256" key="7">
    <source>
        <dbReference type="ARBA" id="ARBA00022843"/>
    </source>
</evidence>
<dbReference type="GO" id="GO:0000978">
    <property type="term" value="F:RNA polymerase II cis-regulatory region sequence-specific DNA binding"/>
    <property type="evidence" value="ECO:0007669"/>
    <property type="project" value="TreeGrafter"/>
</dbReference>
<dbReference type="PANTHER" id="PTHR45993">
    <property type="entry name" value="B-CELL LYMPHOMA/LEUKEMIA 11"/>
    <property type="match status" value="1"/>
</dbReference>
<evidence type="ECO:0000256" key="8">
    <source>
        <dbReference type="ARBA" id="ARBA00023015"/>
    </source>
</evidence>
<feature type="compositionally biased region" description="Polar residues" evidence="12">
    <location>
        <begin position="1"/>
        <end position="10"/>
    </location>
</feature>
<keyword evidence="7" id="KW-0832">Ubl conjugation</keyword>
<comment type="caution">
    <text evidence="14">The sequence shown here is derived from an EMBL/GenBank/DDBJ whole genome shotgun (WGS) entry which is preliminary data.</text>
</comment>
<dbReference type="Proteomes" id="UP000024635">
    <property type="component" value="Unassembled WGS sequence"/>
</dbReference>
<dbReference type="Pfam" id="PF25491">
    <property type="entry name" value="CCHC_BCL-11A"/>
    <property type="match status" value="1"/>
</dbReference>
<dbReference type="SMART" id="SM00355">
    <property type="entry name" value="ZnF_C2H2"/>
    <property type="match status" value="4"/>
</dbReference>
<evidence type="ECO:0000256" key="10">
    <source>
        <dbReference type="ARBA" id="ARBA00023242"/>
    </source>
</evidence>
<evidence type="ECO:0000256" key="4">
    <source>
        <dbReference type="ARBA" id="ARBA00022737"/>
    </source>
</evidence>
<sequence length="704" mass="76748">MSNISRSKSQVSDDGRRRRKNACEADNETLKESGGTPMASSDSGVESAAEVDLTEMKATDSPMSRGASSPRDRCDLLLCGDCHAQFPIAHFSTFIEHKVSNCGGKSTPSEVDERPSRRRNFSHGLSRCVRSSSANPLMLDYHMGNMDVTTDTDDLDSLTRSVTCHSCKQRYSDIWDLLKHCYAAHGLRICQEDLPDEGDVSCTSNSSPVTSTESTIMLSSVYREDKNGNKNFDPCLVTCAVLGSRRAMNSVEGGGQVAASWLRVYFAALSKGLQPSAKSAFSLNAFCSERLKEIAEKAGEQENNPGGAHDKNLKRLLPPDETDDEHVASAFTATAGLAPPRSSLVSQMAMAMQHQHQPPTSSLQNMWMQPSVLSAMQDYYTQMSQYPNLSQLNNTATAALLGLGATVPTQSPGLFAGLQKNDEPSAFTPNPARPASAIRRRLSPEETAPPKKNPRTEDESEQLIVVDDGELAEPAARRQMNVKKERCTFCSKVFTNRSNLIVHLRSHTGEKPYQCKLCPYACAQSSKLTRHMRTHGQQGKETYRCYICQMPFSVHSTLEKHMRKCVVNNSQAAARDGSPATGEFDSTDRPRPTPSALADATSLLALSNPPRPPPSSVSQSNQIVLNWLQALNVSHAPITQPLPSGGSAGVKDEFPEVDEDMEDSEACELNERLKKVISVLFLSLEASGFTQLFQEAAESSAVAV</sequence>
<reference evidence="15" key="1">
    <citation type="journal article" date="2015" name="Nat. Genet.">
        <title>The genome and transcriptome of the zoonotic hookworm Ancylostoma ceylanicum identify infection-specific gene families.</title>
        <authorList>
            <person name="Schwarz E.M."/>
            <person name="Hu Y."/>
            <person name="Antoshechkin I."/>
            <person name="Miller M.M."/>
            <person name="Sternberg P.W."/>
            <person name="Aroian R.V."/>
        </authorList>
    </citation>
    <scope>NUCLEOTIDE SEQUENCE</scope>
    <source>
        <strain evidence="15">HY135</strain>
    </source>
</reference>
<protein>
    <recommendedName>
        <fullName evidence="13">C2H2-type domain-containing protein</fullName>
    </recommendedName>
</protein>
<dbReference type="GO" id="GO:0005634">
    <property type="term" value="C:nucleus"/>
    <property type="evidence" value="ECO:0007669"/>
    <property type="project" value="UniProtKB-SubCell"/>
</dbReference>
<evidence type="ECO:0000256" key="2">
    <source>
        <dbReference type="ARBA" id="ARBA00022499"/>
    </source>
</evidence>
<evidence type="ECO:0000256" key="12">
    <source>
        <dbReference type="SAM" id="MobiDB-lite"/>
    </source>
</evidence>
<evidence type="ECO:0000313" key="15">
    <source>
        <dbReference type="Proteomes" id="UP000024635"/>
    </source>
</evidence>
<keyword evidence="6" id="KW-0862">Zinc</keyword>
<feature type="region of interest" description="Disordered" evidence="12">
    <location>
        <begin position="298"/>
        <end position="324"/>
    </location>
</feature>
<comment type="subcellular location">
    <subcellularLocation>
        <location evidence="1">Nucleus</location>
    </subcellularLocation>
</comment>
<dbReference type="PANTHER" id="PTHR45993:SF6">
    <property type="entry name" value="C2H2-TYPE DOMAIN-CONTAINING PROTEIN"/>
    <property type="match status" value="1"/>
</dbReference>
<feature type="domain" description="C2H2-type" evidence="13">
    <location>
        <begin position="485"/>
        <end position="512"/>
    </location>
</feature>
<dbReference type="Pfam" id="PF00096">
    <property type="entry name" value="zf-C2H2"/>
    <property type="match status" value="3"/>
</dbReference>
<dbReference type="AlphaFoldDB" id="A0A016WNQ0"/>
<name>A0A016WNQ0_9BILA</name>
<evidence type="ECO:0000256" key="6">
    <source>
        <dbReference type="ARBA" id="ARBA00022833"/>
    </source>
</evidence>
<dbReference type="InterPro" id="IPR013087">
    <property type="entry name" value="Znf_C2H2_type"/>
</dbReference>
<evidence type="ECO:0000256" key="11">
    <source>
        <dbReference type="PROSITE-ProRule" id="PRU00042"/>
    </source>
</evidence>
<feature type="domain" description="C2H2-type" evidence="13">
    <location>
        <begin position="513"/>
        <end position="540"/>
    </location>
</feature>
<dbReference type="GO" id="GO:0008270">
    <property type="term" value="F:zinc ion binding"/>
    <property type="evidence" value="ECO:0007669"/>
    <property type="project" value="UniProtKB-KW"/>
</dbReference>
<feature type="region of interest" description="Disordered" evidence="12">
    <location>
        <begin position="571"/>
        <end position="596"/>
    </location>
</feature>
<dbReference type="InterPro" id="IPR057448">
    <property type="entry name" value="BCL-11A_Znf_CCHC"/>
</dbReference>
<gene>
    <name evidence="14" type="primary">Acey_s0591.g396</name>
    <name evidence="14" type="synonym">Acey-F13H6.1</name>
    <name evidence="14" type="ORF">Y032_0591g396</name>
</gene>
<keyword evidence="2" id="KW-1017">Isopeptide bond</keyword>
<dbReference type="SUPFAM" id="SSF57667">
    <property type="entry name" value="beta-beta-alpha zinc fingers"/>
    <property type="match status" value="2"/>
</dbReference>
<keyword evidence="5 11" id="KW-0863">Zinc-finger</keyword>
<dbReference type="InterPro" id="IPR036236">
    <property type="entry name" value="Znf_C2H2_sf"/>
</dbReference>
<feature type="region of interest" description="Disordered" evidence="12">
    <location>
        <begin position="417"/>
        <end position="461"/>
    </location>
</feature>
<keyword evidence="4" id="KW-0677">Repeat</keyword>
<dbReference type="OrthoDB" id="10046198at2759"/>
<evidence type="ECO:0000256" key="9">
    <source>
        <dbReference type="ARBA" id="ARBA00023163"/>
    </source>
</evidence>
<evidence type="ECO:0000259" key="13">
    <source>
        <dbReference type="PROSITE" id="PS50157"/>
    </source>
</evidence>
<dbReference type="InterPro" id="IPR051497">
    <property type="entry name" value="Dev/Hematopoietic_TF"/>
</dbReference>
<keyword evidence="8" id="KW-0805">Transcription regulation</keyword>
<keyword evidence="15" id="KW-1185">Reference proteome</keyword>
<keyword evidence="9" id="KW-0804">Transcription</keyword>
<evidence type="ECO:0000256" key="3">
    <source>
        <dbReference type="ARBA" id="ARBA00022723"/>
    </source>
</evidence>
<dbReference type="PROSITE" id="PS00028">
    <property type="entry name" value="ZINC_FINGER_C2H2_1"/>
    <property type="match status" value="2"/>
</dbReference>
<dbReference type="STRING" id="53326.A0A016WNQ0"/>
<feature type="region of interest" description="Disordered" evidence="12">
    <location>
        <begin position="1"/>
        <end position="49"/>
    </location>
</feature>
<proteinExistence type="predicted"/>
<accession>A0A016WNQ0</accession>
<dbReference type="Gene3D" id="3.30.160.60">
    <property type="entry name" value="Classic Zinc Finger"/>
    <property type="match status" value="2"/>
</dbReference>
<keyword evidence="10" id="KW-0539">Nucleus</keyword>
<evidence type="ECO:0000313" key="14">
    <source>
        <dbReference type="EMBL" id="EYC40892.1"/>
    </source>
</evidence>
<keyword evidence="3" id="KW-0479">Metal-binding</keyword>
<evidence type="ECO:0000256" key="1">
    <source>
        <dbReference type="ARBA" id="ARBA00004123"/>
    </source>
</evidence>